<evidence type="ECO:0000256" key="10">
    <source>
        <dbReference type="ARBA" id="ARBA00023242"/>
    </source>
</evidence>
<dbReference type="Gene3D" id="3.10.290.20">
    <property type="entry name" value="Ubiquitin-like 2 activating enzyme e1b. Chain: B, domain 3"/>
    <property type="match status" value="1"/>
</dbReference>
<dbReference type="PROSITE" id="PS00865">
    <property type="entry name" value="UBIQUITIN_ACTIVAT_2"/>
    <property type="match status" value="1"/>
</dbReference>
<evidence type="ECO:0000313" key="18">
    <source>
        <dbReference type="EMBL" id="CAF0784063.1"/>
    </source>
</evidence>
<feature type="compositionally biased region" description="Low complexity" evidence="15">
    <location>
        <begin position="718"/>
        <end position="731"/>
    </location>
</feature>
<dbReference type="FunFam" id="3.40.50.720:FF:000618">
    <property type="entry name" value="SUMO-activating enzyme subunit 2"/>
    <property type="match status" value="1"/>
</dbReference>
<feature type="compositionally biased region" description="Acidic residues" evidence="15">
    <location>
        <begin position="189"/>
        <end position="202"/>
    </location>
</feature>
<dbReference type="Pfam" id="PF14732">
    <property type="entry name" value="UAE_UbL"/>
    <property type="match status" value="1"/>
</dbReference>
<feature type="binding site" evidence="12">
    <location>
        <begin position="44"/>
        <end position="47"/>
    </location>
    <ligand>
        <name>ATP</name>
        <dbReference type="ChEBI" id="CHEBI:30616"/>
    </ligand>
</feature>
<dbReference type="EMBL" id="CAJNOC010000624">
    <property type="protein sequence ID" value="CAF0784063.1"/>
    <property type="molecule type" value="Genomic_DNA"/>
</dbReference>
<evidence type="ECO:0000256" key="15">
    <source>
        <dbReference type="SAM" id="MobiDB-lite"/>
    </source>
</evidence>
<evidence type="ECO:0000259" key="17">
    <source>
        <dbReference type="Pfam" id="PF14732"/>
    </source>
</evidence>
<dbReference type="InterPro" id="IPR042449">
    <property type="entry name" value="Ub-E1_IAD_1"/>
</dbReference>
<dbReference type="GO" id="GO:0046872">
    <property type="term" value="F:metal ion binding"/>
    <property type="evidence" value="ECO:0007669"/>
    <property type="project" value="UniProtKB-KW"/>
</dbReference>
<dbReference type="InterPro" id="IPR045886">
    <property type="entry name" value="ThiF/MoeB/HesA"/>
</dbReference>
<dbReference type="Gene3D" id="1.10.10.520">
    <property type="entry name" value="Ubiquitin activating enzymes (Uba3). Chain: B, domain 2"/>
    <property type="match status" value="1"/>
</dbReference>
<dbReference type="Proteomes" id="UP000663879">
    <property type="component" value="Unassembled WGS sequence"/>
</dbReference>
<feature type="compositionally biased region" description="Basic and acidic residues" evidence="15">
    <location>
        <begin position="568"/>
        <end position="578"/>
    </location>
</feature>
<name>A0A813RQ89_9BILA</name>
<dbReference type="Gene3D" id="3.50.50.80">
    <property type="entry name" value="Ubiquitin-activating enzyme E1, inactive adenylation domain, subdomain 1"/>
    <property type="match status" value="1"/>
</dbReference>
<keyword evidence="4" id="KW-0808">Transferase</keyword>
<dbReference type="AlphaFoldDB" id="A0A813RQ89"/>
<organism evidence="18 19">
    <name type="scientific">Brachionus calyciflorus</name>
    <dbReference type="NCBI Taxonomy" id="104777"/>
    <lineage>
        <taxon>Eukaryota</taxon>
        <taxon>Metazoa</taxon>
        <taxon>Spiralia</taxon>
        <taxon>Gnathifera</taxon>
        <taxon>Rotifera</taxon>
        <taxon>Eurotatoria</taxon>
        <taxon>Monogononta</taxon>
        <taxon>Pseudotrocha</taxon>
        <taxon>Ploima</taxon>
        <taxon>Brachionidae</taxon>
        <taxon>Brachionus</taxon>
    </lineage>
</organism>
<dbReference type="OrthoDB" id="10255449at2759"/>
<feature type="compositionally biased region" description="Acidic residues" evidence="15">
    <location>
        <begin position="635"/>
        <end position="648"/>
    </location>
</feature>
<feature type="binding site" evidence="13">
    <location>
        <position position="146"/>
    </location>
    <ligand>
        <name>Zn(2+)</name>
        <dbReference type="ChEBI" id="CHEBI:29105"/>
    </ligand>
</feature>
<dbReference type="GO" id="GO:0005737">
    <property type="term" value="C:cytoplasm"/>
    <property type="evidence" value="ECO:0007669"/>
    <property type="project" value="TreeGrafter"/>
</dbReference>
<feature type="binding site" evidence="12">
    <location>
        <position position="60"/>
    </location>
    <ligand>
        <name>ATP</name>
        <dbReference type="ChEBI" id="CHEBI:30616"/>
    </ligand>
</feature>
<feature type="binding site" evidence="13">
    <location>
        <position position="421"/>
    </location>
    <ligand>
        <name>Zn(2+)</name>
        <dbReference type="ChEBI" id="CHEBI:29105"/>
    </ligand>
</feature>
<keyword evidence="6 12" id="KW-0547">Nucleotide-binding</keyword>
<feature type="region of interest" description="Disordered" evidence="15">
    <location>
        <begin position="189"/>
        <end position="209"/>
    </location>
</feature>
<evidence type="ECO:0000256" key="1">
    <source>
        <dbReference type="ARBA" id="ARBA00004123"/>
    </source>
</evidence>
<keyword evidence="10" id="KW-0539">Nucleus</keyword>
<gene>
    <name evidence="18" type="ORF">OXX778_LOCUS5618</name>
</gene>
<evidence type="ECO:0000259" key="16">
    <source>
        <dbReference type="Pfam" id="PF00899"/>
    </source>
</evidence>
<dbReference type="SUPFAM" id="SSF69572">
    <property type="entry name" value="Activating enzymes of the ubiquitin-like proteins"/>
    <property type="match status" value="1"/>
</dbReference>
<feature type="binding site" evidence="13">
    <location>
        <position position="418"/>
    </location>
    <ligand>
        <name>Zn(2+)</name>
        <dbReference type="ChEBI" id="CHEBI:29105"/>
    </ligand>
</feature>
<evidence type="ECO:0000256" key="13">
    <source>
        <dbReference type="PIRSR" id="PIRSR039133-3"/>
    </source>
</evidence>
<dbReference type="FunFam" id="3.50.50.80:FF:000002">
    <property type="entry name" value="SUMO-activating enzyme subunit 2"/>
    <property type="match status" value="1"/>
</dbReference>
<feature type="binding site" evidence="12">
    <location>
        <begin position="83"/>
        <end position="84"/>
    </location>
    <ligand>
        <name>ATP</name>
        <dbReference type="ChEBI" id="CHEBI:30616"/>
    </ligand>
</feature>
<evidence type="ECO:0000256" key="6">
    <source>
        <dbReference type="ARBA" id="ARBA00022741"/>
    </source>
</evidence>
<dbReference type="GO" id="GO:0019948">
    <property type="term" value="F:SUMO activating enzyme activity"/>
    <property type="evidence" value="ECO:0007669"/>
    <property type="project" value="InterPro"/>
</dbReference>
<protein>
    <recommendedName>
        <fullName evidence="20">SUMO-activating enzyme subunit</fullName>
    </recommendedName>
</protein>
<evidence type="ECO:0000256" key="2">
    <source>
        <dbReference type="ARBA" id="ARBA00004718"/>
    </source>
</evidence>
<evidence type="ECO:0000256" key="11">
    <source>
        <dbReference type="PIRSR" id="PIRSR039133-1"/>
    </source>
</evidence>
<dbReference type="InterPro" id="IPR028077">
    <property type="entry name" value="UAE_UbL_dom"/>
</dbReference>
<feature type="domain" description="THIF-type NAD/FAD binding fold" evidence="16">
    <location>
        <begin position="2"/>
        <end position="394"/>
    </location>
</feature>
<dbReference type="PIRSF" id="PIRSF039133">
    <property type="entry name" value="SUMO_E1B"/>
    <property type="match status" value="1"/>
</dbReference>
<feature type="binding site" evidence="12">
    <location>
        <begin position="12"/>
        <end position="17"/>
    </location>
    <ligand>
        <name>ATP</name>
        <dbReference type="ChEBI" id="CHEBI:30616"/>
    </ligand>
</feature>
<dbReference type="InterPro" id="IPR000594">
    <property type="entry name" value="ThiF_NAD_FAD-bd"/>
</dbReference>
<feature type="region of interest" description="Disordered" evidence="15">
    <location>
        <begin position="671"/>
        <end position="690"/>
    </location>
</feature>
<evidence type="ECO:0000256" key="14">
    <source>
        <dbReference type="PROSITE-ProRule" id="PRU10132"/>
    </source>
</evidence>
<sequence>MDLSSYKLLVVGAGGIGCELLKNLILTGFTQIEVIDLDTIELSNLNRQFLFQKCHVGKPKAIIARESVLKYNPSANITAYHDSIMNQKYNVEYFKQFSIVLNALDNKAARSHVNRLCLAADVPLIESGSAGYLGQVTLIKKNMTECYDCLPKPPQKTFPGCTIRNTPSEPIHCIVWAKHLFNQLFGAEDPDEAVSPDGEDPENMANAGQNAIDKNEVVRVSTRQWAKETKYNPTKLFNKLFNDDVKYLLSMSKLWEKRKPPSPLEWSESIQNDTLPIKEDQNNSNQMSSLKIWTISECCKVFEESINNLFKRLNGESEILCWDKDDEDAMNFVASAANLRCIVFSIIVKSKFEIKSLAGNIIPAIATTNAIVAGLIVLEALKVLSNKLNECKTVYLRDKPLQNKLIVHGELVKPNLKCYVCAAKPEISVRFNLNTFTVKQFETKILKQELNMVQPDVEIDDGTGRIIISSEEGETEGNNDKPLGSFGLCDQSRLKCDDFFQNYELNIVIYHSENLENSKEYEIMSDTQTIKEIQTNVENENIKLKKLEDELKSKPIEEDILIEKVTSSEEKKRTHEKAFEDDDEAQKKEEESNSKKLKAAEEQEELSSTSVNNASDVISDEEEPKSNGVPVENDVILEEDEEDEILIEDDSKQTCQTNESNDIFYNHKKLSIRNGNGVNGGGKSDSQDDDIIECSSEEDVIEINDDESQTVNSDSYQNGTNTNGSSNLNGEGSDDAITLE</sequence>
<dbReference type="GO" id="GO:0031510">
    <property type="term" value="C:SUMO activating enzyme complex"/>
    <property type="evidence" value="ECO:0007669"/>
    <property type="project" value="TreeGrafter"/>
</dbReference>
<dbReference type="GO" id="GO:0005524">
    <property type="term" value="F:ATP binding"/>
    <property type="evidence" value="ECO:0007669"/>
    <property type="project" value="UniProtKB-KW"/>
</dbReference>
<dbReference type="Pfam" id="PF00899">
    <property type="entry name" value="ThiF"/>
    <property type="match status" value="1"/>
</dbReference>
<evidence type="ECO:0000256" key="8">
    <source>
        <dbReference type="ARBA" id="ARBA00022833"/>
    </source>
</evidence>
<feature type="binding site" evidence="12">
    <location>
        <begin position="105"/>
        <end position="110"/>
    </location>
    <ligand>
        <name>ATP</name>
        <dbReference type="ChEBI" id="CHEBI:30616"/>
    </ligand>
</feature>
<evidence type="ECO:0000256" key="9">
    <source>
        <dbReference type="ARBA" id="ARBA00022840"/>
    </source>
</evidence>
<evidence type="ECO:0000256" key="3">
    <source>
        <dbReference type="ARBA" id="ARBA00005673"/>
    </source>
</evidence>
<feature type="domain" description="Ubiquitin/SUMO-activating enzyme ubiquitin-like" evidence="17">
    <location>
        <begin position="429"/>
        <end position="516"/>
    </location>
</feature>
<dbReference type="PROSITE" id="PS51257">
    <property type="entry name" value="PROKAR_LIPOPROTEIN"/>
    <property type="match status" value="1"/>
</dbReference>
<feature type="compositionally biased region" description="Basic and acidic residues" evidence="15">
    <location>
        <begin position="585"/>
        <end position="601"/>
    </location>
</feature>
<dbReference type="FunFam" id="3.40.50.720:FF:000864">
    <property type="entry name" value="SUMO-activating enzyme subunit"/>
    <property type="match status" value="1"/>
</dbReference>
<dbReference type="PANTHER" id="PTHR10953:SF5">
    <property type="entry name" value="SUMO-ACTIVATING ENZYME SUBUNIT 2"/>
    <property type="match status" value="1"/>
</dbReference>
<keyword evidence="8 13" id="KW-0862">Zinc</keyword>
<feature type="active site" description="Glycyl thioester intermediate" evidence="11 14">
    <location>
        <position position="161"/>
    </location>
</feature>
<proteinExistence type="inferred from homology"/>
<reference evidence="18" key="1">
    <citation type="submission" date="2021-02" db="EMBL/GenBank/DDBJ databases">
        <authorList>
            <person name="Nowell W R."/>
        </authorList>
    </citation>
    <scope>NUCLEOTIDE SEQUENCE</scope>
    <source>
        <strain evidence="18">Ploen Becks lab</strain>
    </source>
</reference>
<keyword evidence="5 13" id="KW-0479">Metal-binding</keyword>
<feature type="region of interest" description="Disordered" evidence="15">
    <location>
        <begin position="701"/>
        <end position="740"/>
    </location>
</feature>
<dbReference type="InterPro" id="IPR023318">
    <property type="entry name" value="Ub_act_enz_dom_a_sf"/>
</dbReference>
<dbReference type="GO" id="GO:0016740">
    <property type="term" value="F:transferase activity"/>
    <property type="evidence" value="ECO:0007669"/>
    <property type="project" value="UniProtKB-KW"/>
</dbReference>
<keyword evidence="9 12" id="KW-0067">ATP-binding</keyword>
<evidence type="ECO:0000256" key="7">
    <source>
        <dbReference type="ARBA" id="ARBA00022786"/>
    </source>
</evidence>
<dbReference type="GO" id="GO:0016925">
    <property type="term" value="P:protein sumoylation"/>
    <property type="evidence" value="ECO:0007669"/>
    <property type="project" value="UniProtKB-UniPathway"/>
</dbReference>
<evidence type="ECO:0000256" key="4">
    <source>
        <dbReference type="ARBA" id="ARBA00022679"/>
    </source>
</evidence>
<evidence type="ECO:0000256" key="12">
    <source>
        <dbReference type="PIRSR" id="PIRSR039133-2"/>
    </source>
</evidence>
<feature type="binding site" evidence="13">
    <location>
        <position position="149"/>
    </location>
    <ligand>
        <name>Zn(2+)</name>
        <dbReference type="ChEBI" id="CHEBI:29105"/>
    </ligand>
</feature>
<dbReference type="InterPro" id="IPR030661">
    <property type="entry name" value="Uba2"/>
</dbReference>
<dbReference type="InterPro" id="IPR033127">
    <property type="entry name" value="UBQ-activ_enz_E1_Cys_AS"/>
</dbReference>
<dbReference type="InterPro" id="IPR035985">
    <property type="entry name" value="Ubiquitin-activating_enz"/>
</dbReference>
<evidence type="ECO:0000256" key="5">
    <source>
        <dbReference type="ARBA" id="ARBA00022723"/>
    </source>
</evidence>
<dbReference type="PANTHER" id="PTHR10953">
    <property type="entry name" value="UBIQUITIN-ACTIVATING ENZYME E1"/>
    <property type="match status" value="1"/>
</dbReference>
<comment type="caution">
    <text evidence="18">The sequence shown here is derived from an EMBL/GenBank/DDBJ whole genome shotgun (WGS) entry which is preliminary data.</text>
</comment>
<comment type="subcellular location">
    <subcellularLocation>
        <location evidence="1">Nucleus</location>
    </subcellularLocation>
</comment>
<comment type="similarity">
    <text evidence="3">Belongs to the ubiquitin-activating E1 family.</text>
</comment>
<comment type="pathway">
    <text evidence="2">Protein modification; protein sumoylation.</text>
</comment>
<evidence type="ECO:0000313" key="19">
    <source>
        <dbReference type="Proteomes" id="UP000663879"/>
    </source>
</evidence>
<evidence type="ECO:0008006" key="20">
    <source>
        <dbReference type="Google" id="ProtNLM"/>
    </source>
</evidence>
<feature type="binding site" evidence="12">
    <location>
        <position position="36"/>
    </location>
    <ligand>
        <name>ATP</name>
        <dbReference type="ChEBI" id="CHEBI:30616"/>
    </ligand>
</feature>
<keyword evidence="7" id="KW-0833">Ubl conjugation pathway</keyword>
<keyword evidence="19" id="KW-1185">Reference proteome</keyword>
<accession>A0A813RQ89</accession>
<feature type="region of interest" description="Disordered" evidence="15">
    <location>
        <begin position="568"/>
        <end position="660"/>
    </location>
</feature>
<dbReference type="UniPathway" id="UPA00886"/>